<reference evidence="6 7" key="1">
    <citation type="submission" date="2023-03" db="EMBL/GenBank/DDBJ databases">
        <title>Bacillus Genome Sequencing.</title>
        <authorList>
            <person name="Dunlap C."/>
        </authorList>
    </citation>
    <scope>NUCLEOTIDE SEQUENCE [LARGE SCALE GENOMIC DNA]</scope>
    <source>
        <strain evidence="6 7">B-4107</strain>
    </source>
</reference>
<evidence type="ECO:0000313" key="7">
    <source>
        <dbReference type="Proteomes" id="UP001341820"/>
    </source>
</evidence>
<dbReference type="Proteomes" id="UP001341820">
    <property type="component" value="Unassembled WGS sequence"/>
</dbReference>
<evidence type="ECO:0000256" key="5">
    <source>
        <dbReference type="ARBA" id="ARBA00023277"/>
    </source>
</evidence>
<evidence type="ECO:0000313" key="6">
    <source>
        <dbReference type="EMBL" id="MED4130569.1"/>
    </source>
</evidence>
<proteinExistence type="inferred from homology"/>
<evidence type="ECO:0000256" key="3">
    <source>
        <dbReference type="ARBA" id="ARBA00011233"/>
    </source>
</evidence>
<comment type="caution">
    <text evidence="6">The sequence shown here is derived from an EMBL/GenBank/DDBJ whole genome shotgun (WGS) entry which is preliminary data.</text>
</comment>
<dbReference type="Gene3D" id="3.20.20.70">
    <property type="entry name" value="Aldolase class I"/>
    <property type="match status" value="1"/>
</dbReference>
<keyword evidence="7" id="KW-1185">Reference proteome</keyword>
<dbReference type="EMBL" id="JAROAS010000071">
    <property type="protein sequence ID" value="MED4130569.1"/>
    <property type="molecule type" value="Genomic_DNA"/>
</dbReference>
<accession>A0ABU6NS51</accession>
<keyword evidence="4" id="KW-0456">Lyase</keyword>
<comment type="subunit">
    <text evidence="3">Homotrimer.</text>
</comment>
<organism evidence="6 7">
    <name type="scientific">Shouchella miscanthi</name>
    <dbReference type="NCBI Taxonomy" id="2598861"/>
    <lineage>
        <taxon>Bacteria</taxon>
        <taxon>Bacillati</taxon>
        <taxon>Bacillota</taxon>
        <taxon>Bacilli</taxon>
        <taxon>Bacillales</taxon>
        <taxon>Bacillaceae</taxon>
        <taxon>Shouchella</taxon>
    </lineage>
</organism>
<protein>
    <submittedName>
        <fullName evidence="6">Bifunctional 4-hydroxy-2-oxoglutarate aldolase/2-dehydro-3-deoxy-phosphogluconate aldolase</fullName>
    </submittedName>
</protein>
<dbReference type="InterPro" id="IPR013785">
    <property type="entry name" value="Aldolase_TIM"/>
</dbReference>
<comment type="similarity">
    <text evidence="2">Belongs to the KHG/KDPG aldolase family.</text>
</comment>
<dbReference type="SUPFAM" id="SSF51569">
    <property type="entry name" value="Aldolase"/>
    <property type="match status" value="1"/>
</dbReference>
<dbReference type="InterPro" id="IPR000887">
    <property type="entry name" value="Aldlse_KDPG_KHG"/>
</dbReference>
<evidence type="ECO:0000256" key="1">
    <source>
        <dbReference type="ARBA" id="ARBA00004761"/>
    </source>
</evidence>
<evidence type="ECO:0000256" key="2">
    <source>
        <dbReference type="ARBA" id="ARBA00006906"/>
    </source>
</evidence>
<name>A0ABU6NS51_9BACI</name>
<keyword evidence="5" id="KW-0119">Carbohydrate metabolism</keyword>
<dbReference type="CDD" id="cd00452">
    <property type="entry name" value="KDPG_aldolase"/>
    <property type="match status" value="1"/>
</dbReference>
<dbReference type="Pfam" id="PF01081">
    <property type="entry name" value="Aldolase"/>
    <property type="match status" value="1"/>
</dbReference>
<dbReference type="NCBIfam" id="TIGR01182">
    <property type="entry name" value="eda"/>
    <property type="match status" value="1"/>
</dbReference>
<dbReference type="RefSeq" id="WP_144558891.1">
    <property type="nucleotide sequence ID" value="NZ_CP042163.1"/>
</dbReference>
<evidence type="ECO:0000256" key="4">
    <source>
        <dbReference type="ARBA" id="ARBA00023239"/>
    </source>
</evidence>
<dbReference type="PANTHER" id="PTHR30246">
    <property type="entry name" value="2-KETO-3-DEOXY-6-PHOSPHOGLUCONATE ALDOLASE"/>
    <property type="match status" value="1"/>
</dbReference>
<comment type="pathway">
    <text evidence="1">Carbohydrate acid metabolism.</text>
</comment>
<dbReference type="PANTHER" id="PTHR30246:SF1">
    <property type="entry name" value="2-DEHYDRO-3-DEOXY-6-PHOSPHOGALACTONATE ALDOLASE-RELATED"/>
    <property type="match status" value="1"/>
</dbReference>
<gene>
    <name evidence="6" type="ORF">P5F74_20880</name>
</gene>
<sequence length="209" mass="22213">MHTQAKIHEEKLIAIIRDAQPEDLLNISEALLKGGISLIEVTLNSPQALHGIARLKKAFGTEIIIGAGTVLDPESAKAAIDSGADFLLSPTVNEETIKLTKRYGKVSIPGAFTPTEILSAYECGADFIKVFPARMGPEYIKDIKGPLPHIPLVPTGGVNERNVQAFLSAGGVACGIGSSLVNTSEAITKQSLEELTRKAEHFVSLTVNS</sequence>